<reference evidence="2 3" key="1">
    <citation type="submission" date="2018-05" db="EMBL/GenBank/DDBJ databases">
        <title>Evolution of GPA BGCs.</title>
        <authorList>
            <person name="Waglechner N."/>
            <person name="Wright G.D."/>
        </authorList>
    </citation>
    <scope>NUCLEOTIDE SEQUENCE [LARGE SCALE GENOMIC DNA]</scope>
    <source>
        <strain evidence="2 3">A82846</strain>
    </source>
</reference>
<protein>
    <submittedName>
        <fullName evidence="2">Uncharacterized protein</fullName>
    </submittedName>
</protein>
<accession>A0A428XWF9</accession>
<dbReference type="Proteomes" id="UP000287547">
    <property type="component" value="Unassembled WGS sequence"/>
</dbReference>
<sequence length="67" mass="6633">MVGSPNAGHFVYDGDDSDGVGSGPGPTGSGPIEAAFAARFAAAGVPTEGKDFIAQAFPLVGRSQVPR</sequence>
<organism evidence="2 3">
    <name type="scientific">Kibdelosporangium aridum</name>
    <dbReference type="NCBI Taxonomy" id="2030"/>
    <lineage>
        <taxon>Bacteria</taxon>
        <taxon>Bacillati</taxon>
        <taxon>Actinomycetota</taxon>
        <taxon>Actinomycetes</taxon>
        <taxon>Pseudonocardiales</taxon>
        <taxon>Pseudonocardiaceae</taxon>
        <taxon>Kibdelosporangium</taxon>
    </lineage>
</organism>
<gene>
    <name evidence="2" type="ORF">DMH04_55455</name>
</gene>
<proteinExistence type="predicted"/>
<evidence type="ECO:0000313" key="3">
    <source>
        <dbReference type="Proteomes" id="UP000287547"/>
    </source>
</evidence>
<comment type="caution">
    <text evidence="2">The sequence shown here is derived from an EMBL/GenBank/DDBJ whole genome shotgun (WGS) entry which is preliminary data.</text>
</comment>
<dbReference type="AlphaFoldDB" id="A0A428XWF9"/>
<name>A0A428XWF9_KIBAR</name>
<dbReference type="EMBL" id="QHKI01000130">
    <property type="protein sequence ID" value="RSM59681.1"/>
    <property type="molecule type" value="Genomic_DNA"/>
</dbReference>
<evidence type="ECO:0000256" key="1">
    <source>
        <dbReference type="SAM" id="MobiDB-lite"/>
    </source>
</evidence>
<feature type="region of interest" description="Disordered" evidence="1">
    <location>
        <begin position="1"/>
        <end position="30"/>
    </location>
</feature>
<evidence type="ECO:0000313" key="2">
    <source>
        <dbReference type="EMBL" id="RSM59681.1"/>
    </source>
</evidence>